<dbReference type="HOGENOM" id="CLU_088590_0_0_11"/>
<dbReference type="OrthoDB" id="4523277at2"/>
<sequence>MTQSVPQPVAIAISGTYSTGKTTTTEALSLATGIPTIQARSAREILFDLTPEKNFQHLDARELLALGLRRLEERIHGEALAASNGCFLSDGSVLNEWVYGRVRMIVGLNPGAPLLERALRRIAGFGARRFTERYLDAYGTVVKERAKRLYTCFVHLPVEFPMDPDGHRPVSERYRTLSDTLLLDTVNELGIPCAVVRGTLSERIAAIVDHYRLPLAMPIEDAVRLARERIGASRDALHERWLATREQPSIVRRMRYASRY</sequence>
<feature type="domain" description="NadR/Ttd14 AAA" evidence="1">
    <location>
        <begin position="11"/>
        <end position="203"/>
    </location>
</feature>
<dbReference type="InterPro" id="IPR027417">
    <property type="entry name" value="P-loop_NTPase"/>
</dbReference>
<dbReference type="KEGG" id="ace:Acel_2080"/>
<dbReference type="EMBL" id="CP000481">
    <property type="protein sequence ID" value="ABK53852.1"/>
    <property type="molecule type" value="Genomic_DNA"/>
</dbReference>
<keyword evidence="3" id="KW-1185">Reference proteome</keyword>
<dbReference type="SUPFAM" id="SSF52540">
    <property type="entry name" value="P-loop containing nucleoside triphosphate hydrolases"/>
    <property type="match status" value="1"/>
</dbReference>
<dbReference type="eggNOG" id="COG1102">
    <property type="taxonomic scope" value="Bacteria"/>
</dbReference>
<gene>
    <name evidence="2" type="ordered locus">Acel_2080</name>
</gene>
<proteinExistence type="predicted"/>
<evidence type="ECO:0000313" key="3">
    <source>
        <dbReference type="Proteomes" id="UP000008221"/>
    </source>
</evidence>
<name>A0LWP2_ACIC1</name>
<dbReference type="RefSeq" id="WP_011720915.1">
    <property type="nucleotide sequence ID" value="NC_008578.1"/>
</dbReference>
<dbReference type="Pfam" id="PF13521">
    <property type="entry name" value="AAA_28"/>
    <property type="match status" value="1"/>
</dbReference>
<dbReference type="Proteomes" id="UP000008221">
    <property type="component" value="Chromosome"/>
</dbReference>
<dbReference type="STRING" id="351607.Acel_2080"/>
<reference evidence="2 3" key="1">
    <citation type="journal article" date="2009" name="Genome Res.">
        <title>Complete genome of the cellulolytic thermophile Acidothermus cellulolyticus 11B provides insights into its ecophysiological and evolutionary adaptations.</title>
        <authorList>
            <person name="Barabote R.D."/>
            <person name="Xie G."/>
            <person name="Leu D.H."/>
            <person name="Normand P."/>
            <person name="Necsulea A."/>
            <person name="Daubin V."/>
            <person name="Medigue C."/>
            <person name="Adney W.S."/>
            <person name="Xu X.C."/>
            <person name="Lapidus A."/>
            <person name="Parales R.E."/>
            <person name="Detter C."/>
            <person name="Pujic P."/>
            <person name="Bruce D."/>
            <person name="Lavire C."/>
            <person name="Challacombe J.F."/>
            <person name="Brettin T.S."/>
            <person name="Berry A.M."/>
        </authorList>
    </citation>
    <scope>NUCLEOTIDE SEQUENCE [LARGE SCALE GENOMIC DNA]</scope>
    <source>
        <strain evidence="3">ATCC 43068 / DSM 8971 / 11B</strain>
    </source>
</reference>
<dbReference type="InterPro" id="IPR038727">
    <property type="entry name" value="NadR/Ttd14_AAA_dom"/>
</dbReference>
<dbReference type="AlphaFoldDB" id="A0LWP2"/>
<dbReference type="InParanoid" id="A0LWP2"/>
<protein>
    <recommendedName>
        <fullName evidence="1">NadR/Ttd14 AAA domain-containing protein</fullName>
    </recommendedName>
</protein>
<accession>A0LWP2</accession>
<dbReference type="Gene3D" id="3.40.50.300">
    <property type="entry name" value="P-loop containing nucleotide triphosphate hydrolases"/>
    <property type="match status" value="1"/>
</dbReference>
<organism evidence="2 3">
    <name type="scientific">Acidothermus cellulolyticus (strain ATCC 43068 / DSM 8971 / 11B)</name>
    <dbReference type="NCBI Taxonomy" id="351607"/>
    <lineage>
        <taxon>Bacteria</taxon>
        <taxon>Bacillati</taxon>
        <taxon>Actinomycetota</taxon>
        <taxon>Actinomycetes</taxon>
        <taxon>Acidothermales</taxon>
        <taxon>Acidothermaceae</taxon>
        <taxon>Acidothermus</taxon>
    </lineage>
</organism>
<evidence type="ECO:0000313" key="2">
    <source>
        <dbReference type="EMBL" id="ABK53852.1"/>
    </source>
</evidence>
<evidence type="ECO:0000259" key="1">
    <source>
        <dbReference type="Pfam" id="PF13521"/>
    </source>
</evidence>